<proteinExistence type="predicted"/>
<dbReference type="Proteomes" id="UP000768646">
    <property type="component" value="Unassembled WGS sequence"/>
</dbReference>
<dbReference type="EMBL" id="JABTEG010000003">
    <property type="protein sequence ID" value="KAG4305562.1"/>
    <property type="molecule type" value="Genomic_DNA"/>
</dbReference>
<keyword evidence="2" id="KW-1185">Reference proteome</keyword>
<sequence length="583" mass="69084">MEEIETCIYEKQQRMEEERLLEMNNGNDSDSSLTEDPFGEDVESVDLPMEEKMNTQETEWERMQEVLKEEQLNTFDYDHSRIKRIKRNTHTAMSSQLEASIKKEERENKKAEKMARKEEKEKERALKIFLKEEKRRLKEMKKKEEERKREERRIEKETQKREEMNKREEEKFRKEKEKQLKKEERLKKKAEKDSKQLEKLEAEKKQNSQLKLQNFFHSTLPKENRTEIKDCFVSDYEKCFIPFFVKQHTFLSKQHAFVRNLDDHIAAIKNIDTFLDSDFPITSPIKHLLSLFKITVSPFSRPRQPGITIKSILQKYDQSDSTNDLLNKLKAFPMKLLQFREDVRPPYYGTFSKSSSILTPRNPFKMDELLFNYHYDSEAEWIEEEEGEDIDSITDSDEEEDASMLKEEEDDKNFLDDDDECTDTKKKVFVNLIPSVKGIYWQDSNNIDEDDYNSFKKLKMEVLIDTNLPINPYQDYWSSNTHSDNDSVSRNPVSKTASSAIMSPKTLYFPQDLLPSFLKIIQGSTQTKVLLVETLRRKFTDVSKQAIQWKLSTVARRNGKGINDTWAVDPSIWHSVFGKDQDS</sequence>
<organism evidence="1 2">
    <name type="scientific">Pneumocystis oryctolagi</name>
    <dbReference type="NCBI Taxonomy" id="42067"/>
    <lineage>
        <taxon>Eukaryota</taxon>
        <taxon>Fungi</taxon>
        <taxon>Dikarya</taxon>
        <taxon>Ascomycota</taxon>
        <taxon>Taphrinomycotina</taxon>
        <taxon>Pneumocystomycetes</taxon>
        <taxon>Pneumocystaceae</taxon>
        <taxon>Pneumocystis</taxon>
    </lineage>
</organism>
<reference evidence="1 2" key="1">
    <citation type="journal article" date="2021" name="Commun. Biol.">
        <title>Genomic insights into the host specific adaptation of the Pneumocystis genus.</title>
        <authorList>
            <person name="Cisse O.H."/>
            <person name="Ma L."/>
            <person name="Dekker J.P."/>
            <person name="Khil P.P."/>
            <person name="Youn J.-H."/>
            <person name="Brenchley J.M."/>
            <person name="Blair R."/>
            <person name="Pahar B."/>
            <person name="Chabe M."/>
            <person name="Van Rompay K.K.A."/>
            <person name="Keesler R."/>
            <person name="Sukura A."/>
            <person name="Hirsch V."/>
            <person name="Kutty G."/>
            <person name="Liu Y."/>
            <person name="Peng L."/>
            <person name="Chen J."/>
            <person name="Song J."/>
            <person name="Weissenbacher-Lang C."/>
            <person name="Xu J."/>
            <person name="Upham N.S."/>
            <person name="Stajich J.E."/>
            <person name="Cuomo C.A."/>
            <person name="Cushion M.T."/>
            <person name="Kovacs J.A."/>
        </authorList>
    </citation>
    <scope>NUCLEOTIDE SEQUENCE [LARGE SCALE GENOMIC DNA]</scope>
    <source>
        <strain evidence="1 2">RABM</strain>
    </source>
</reference>
<name>A0ACB7CG78_9ASCO</name>
<evidence type="ECO:0000313" key="2">
    <source>
        <dbReference type="Proteomes" id="UP000768646"/>
    </source>
</evidence>
<comment type="caution">
    <text evidence="1">The sequence shown here is derived from an EMBL/GenBank/DDBJ whole genome shotgun (WGS) entry which is preliminary data.</text>
</comment>
<accession>A0ACB7CG78</accession>
<evidence type="ECO:0000313" key="1">
    <source>
        <dbReference type="EMBL" id="KAG4305562.1"/>
    </source>
</evidence>
<gene>
    <name evidence="1" type="ORF">PORY_001118</name>
</gene>
<protein>
    <submittedName>
        <fullName evidence="1">Uncharacterized protein</fullName>
    </submittedName>
</protein>